<evidence type="ECO:0000256" key="2">
    <source>
        <dbReference type="SAM" id="Phobius"/>
    </source>
</evidence>
<reference evidence="3 4" key="1">
    <citation type="submission" date="2016-02" db="EMBL/GenBank/DDBJ databases">
        <title>Genome analysis of coral dinoflagellate symbionts highlights evolutionary adaptations to a symbiotic lifestyle.</title>
        <authorList>
            <person name="Aranda M."/>
            <person name="Li Y."/>
            <person name="Liew Y.J."/>
            <person name="Baumgarten S."/>
            <person name="Simakov O."/>
            <person name="Wilson M."/>
            <person name="Piel J."/>
            <person name="Ashoor H."/>
            <person name="Bougouffa S."/>
            <person name="Bajic V.B."/>
            <person name="Ryu T."/>
            <person name="Ravasi T."/>
            <person name="Bayer T."/>
            <person name="Micklem G."/>
            <person name="Kim H."/>
            <person name="Bhak J."/>
            <person name="Lajeunesse T.C."/>
            <person name="Voolstra C.R."/>
        </authorList>
    </citation>
    <scope>NUCLEOTIDE SEQUENCE [LARGE SCALE GENOMIC DNA]</scope>
    <source>
        <strain evidence="3 4">CCMP2467</strain>
    </source>
</reference>
<keyword evidence="2" id="KW-0812">Transmembrane</keyword>
<proteinExistence type="predicted"/>
<name>A0A1Q9DXQ9_SYMMI</name>
<keyword evidence="2" id="KW-1133">Transmembrane helix</keyword>
<comment type="caution">
    <text evidence="3">The sequence shown here is derived from an EMBL/GenBank/DDBJ whole genome shotgun (WGS) entry which is preliminary data.</text>
</comment>
<dbReference type="OrthoDB" id="1028014at2759"/>
<keyword evidence="2" id="KW-0472">Membrane</keyword>
<keyword evidence="4" id="KW-1185">Reference proteome</keyword>
<dbReference type="AlphaFoldDB" id="A0A1Q9DXQ9"/>
<gene>
    <name evidence="3" type="ORF">AK812_SmicGene17419</name>
</gene>
<evidence type="ECO:0000256" key="1">
    <source>
        <dbReference type="SAM" id="MobiDB-lite"/>
    </source>
</evidence>
<dbReference type="Proteomes" id="UP000186817">
    <property type="component" value="Unassembled WGS sequence"/>
</dbReference>
<protein>
    <submittedName>
        <fullName evidence="3">Uncharacterized protein</fullName>
    </submittedName>
</protein>
<organism evidence="3 4">
    <name type="scientific">Symbiodinium microadriaticum</name>
    <name type="common">Dinoflagellate</name>
    <name type="synonym">Zooxanthella microadriatica</name>
    <dbReference type="NCBI Taxonomy" id="2951"/>
    <lineage>
        <taxon>Eukaryota</taxon>
        <taxon>Sar</taxon>
        <taxon>Alveolata</taxon>
        <taxon>Dinophyceae</taxon>
        <taxon>Suessiales</taxon>
        <taxon>Symbiodiniaceae</taxon>
        <taxon>Symbiodinium</taxon>
    </lineage>
</organism>
<evidence type="ECO:0000313" key="3">
    <source>
        <dbReference type="EMBL" id="OLP99960.1"/>
    </source>
</evidence>
<dbReference type="EMBL" id="LSRX01000344">
    <property type="protein sequence ID" value="OLP99960.1"/>
    <property type="molecule type" value="Genomic_DNA"/>
</dbReference>
<feature type="region of interest" description="Disordered" evidence="1">
    <location>
        <begin position="305"/>
        <end position="324"/>
    </location>
</feature>
<evidence type="ECO:0000313" key="4">
    <source>
        <dbReference type="Proteomes" id="UP000186817"/>
    </source>
</evidence>
<accession>A0A1Q9DXQ9</accession>
<sequence length="492" mass="53838">MWRTNTRTPAPASGATEQLGIFASPLSSFSWLQTAARSMVWGRTQSCLRSRADESEDQAPFRMELLALSDLLTSVADLSRLPTRLVVLVDCEAALKAVAMTALKSIRIRGTSVHLIWVPAHGKGETGYLLALRDLRVKEQEEMRQSIARRQGQESGKPVNYAGPGRVDVYAEQLQHLLCTSFLSVAAESARLWVKVGVPSNSARDSRWICQQLEETAPASSSHAFWAAECATQTWRAFLKKEEAALIFAQQHPDTHRPPLTPEVEQSAVYARITFGRCYGEQLWLAQAKALGWPMELCAGALQRPAPAIPRPPPESRKASPPKGRIKIYKKGSRRWEDYLRPKLKEKLEPRPVVVDLKDESPDLCSLLSALVKGAAESPTALGSSNATLLNASKANVSSVLSVKSNSTAGAALSHVPRTLTLPTCDYIWGVPKIAWAVVCDLLAIAALLLCIPFLLNASRRRPYGAPILDLSFRPSQGTSKPTTGLSDCWPC</sequence>
<feature type="transmembrane region" description="Helical" evidence="2">
    <location>
        <begin position="434"/>
        <end position="456"/>
    </location>
</feature>